<protein>
    <recommendedName>
        <fullName evidence="3">Ankyrin</fullName>
    </recommendedName>
</protein>
<dbReference type="Proteomes" id="UP001365781">
    <property type="component" value="Unassembled WGS sequence"/>
</dbReference>
<accession>A0ABU8GIT1</accession>
<proteinExistence type="predicted"/>
<reference evidence="1 2" key="1">
    <citation type="submission" date="2024-03" db="EMBL/GenBank/DDBJ databases">
        <title>First Report of Pectobacterium brasiliscabiei causing potato scab in china.</title>
        <authorList>
            <person name="Handique U."/>
        </authorList>
    </citation>
    <scope>NUCLEOTIDE SEQUENCE [LARGE SCALE GENOMIC DNA]</scope>
    <source>
        <strain evidence="1 2">ZRIMU1503</strain>
    </source>
</reference>
<sequence>MNGPVGTGECGAAVREFAGEFEIHLTVAPPAGAGDAAATDDDGRIRRWAGRHGVKYTRIVLDRGTTPDQPMLTVPGEGVLSARRAAARKWAARLAGEGFRVARVKIEAAPWNEDVPRTAAEARALPPGCYFEHHVKLALAGDAEVAAVRSLAGRYRAHVSRNARRALGGSGHERFVTQRCRGVGRPEARRRLDALLDALAAAGFEAVEVEEEFVVHDDRPTLDDGWIDEGTDARTYGAETYDAETYDAETYDAETCGAETYERADVR</sequence>
<comment type="caution">
    <text evidence="1">The sequence shown here is derived from an EMBL/GenBank/DDBJ whole genome shotgun (WGS) entry which is preliminary data.</text>
</comment>
<evidence type="ECO:0000313" key="1">
    <source>
        <dbReference type="EMBL" id="MEI5613087.1"/>
    </source>
</evidence>
<evidence type="ECO:0008006" key="3">
    <source>
        <dbReference type="Google" id="ProtNLM"/>
    </source>
</evidence>
<gene>
    <name evidence="1" type="ORF">WB403_28450</name>
</gene>
<name>A0ABU8GIT1_9ACTN</name>
<dbReference type="RefSeq" id="WP_336536849.1">
    <property type="nucleotide sequence ID" value="NZ_JBBAYL010000004.1"/>
</dbReference>
<organism evidence="1 2">
    <name type="scientific">Streptomyces brasiliscabiei</name>
    <dbReference type="NCBI Taxonomy" id="2736302"/>
    <lineage>
        <taxon>Bacteria</taxon>
        <taxon>Bacillati</taxon>
        <taxon>Actinomycetota</taxon>
        <taxon>Actinomycetes</taxon>
        <taxon>Kitasatosporales</taxon>
        <taxon>Streptomycetaceae</taxon>
        <taxon>Streptomyces</taxon>
    </lineage>
</organism>
<keyword evidence="2" id="KW-1185">Reference proteome</keyword>
<dbReference type="EMBL" id="JBBAYM010000020">
    <property type="protein sequence ID" value="MEI5613087.1"/>
    <property type="molecule type" value="Genomic_DNA"/>
</dbReference>
<evidence type="ECO:0000313" key="2">
    <source>
        <dbReference type="Proteomes" id="UP001365781"/>
    </source>
</evidence>